<evidence type="ECO:0000256" key="2">
    <source>
        <dbReference type="ARBA" id="ARBA00022475"/>
    </source>
</evidence>
<evidence type="ECO:0000256" key="4">
    <source>
        <dbReference type="ARBA" id="ARBA00022989"/>
    </source>
</evidence>
<dbReference type="RefSeq" id="WP_345533173.1">
    <property type="nucleotide sequence ID" value="NZ_BAABLD010000008.1"/>
</dbReference>
<name>A0ABP9QSA9_9RHOO</name>
<comment type="subcellular location">
    <subcellularLocation>
        <location evidence="1">Cell membrane</location>
    </subcellularLocation>
</comment>
<evidence type="ECO:0000313" key="8">
    <source>
        <dbReference type="EMBL" id="GAA5166484.1"/>
    </source>
</evidence>
<keyword evidence="2" id="KW-1003">Cell membrane</keyword>
<evidence type="ECO:0000256" key="3">
    <source>
        <dbReference type="ARBA" id="ARBA00022692"/>
    </source>
</evidence>
<protein>
    <recommendedName>
        <fullName evidence="7">Chemotaxis methyl-accepting receptor Tar-related ligand-binding domain-containing protein</fullName>
    </recommendedName>
</protein>
<dbReference type="Proteomes" id="UP001500547">
    <property type="component" value="Unassembled WGS sequence"/>
</dbReference>
<keyword evidence="9" id="KW-1185">Reference proteome</keyword>
<keyword evidence="6" id="KW-0807">Transducer</keyword>
<dbReference type="Pfam" id="PF02203">
    <property type="entry name" value="TarH"/>
    <property type="match status" value="1"/>
</dbReference>
<keyword evidence="5" id="KW-0472">Membrane</keyword>
<evidence type="ECO:0000313" key="9">
    <source>
        <dbReference type="Proteomes" id="UP001500547"/>
    </source>
</evidence>
<keyword evidence="3" id="KW-0812">Transmembrane</keyword>
<keyword evidence="4" id="KW-1133">Transmembrane helix</keyword>
<dbReference type="EMBL" id="BAABLD010000008">
    <property type="protein sequence ID" value="GAA5166484.1"/>
    <property type="molecule type" value="Genomic_DNA"/>
</dbReference>
<feature type="domain" description="Chemotaxis methyl-accepting receptor Tar-related ligand-binding" evidence="7">
    <location>
        <begin position="3"/>
        <end position="68"/>
    </location>
</feature>
<proteinExistence type="predicted"/>
<evidence type="ECO:0000259" key="7">
    <source>
        <dbReference type="Pfam" id="PF02203"/>
    </source>
</evidence>
<gene>
    <name evidence="8" type="ORF">GCM10025770_23680</name>
</gene>
<evidence type="ECO:0000256" key="6">
    <source>
        <dbReference type="ARBA" id="ARBA00023224"/>
    </source>
</evidence>
<reference evidence="9" key="1">
    <citation type="journal article" date="2019" name="Int. J. Syst. Evol. Microbiol.">
        <title>The Global Catalogue of Microorganisms (GCM) 10K type strain sequencing project: providing services to taxonomists for standard genome sequencing and annotation.</title>
        <authorList>
            <consortium name="The Broad Institute Genomics Platform"/>
            <consortium name="The Broad Institute Genome Sequencing Center for Infectious Disease"/>
            <person name="Wu L."/>
            <person name="Ma J."/>
        </authorList>
    </citation>
    <scope>NUCLEOTIDE SEQUENCE [LARGE SCALE GENOMIC DNA]</scope>
    <source>
        <strain evidence="9">JCM 18715</strain>
    </source>
</reference>
<dbReference type="InterPro" id="IPR003122">
    <property type="entry name" value="Tar_rcpt_lig-bd"/>
</dbReference>
<comment type="caution">
    <text evidence="8">The sequence shown here is derived from an EMBL/GenBank/DDBJ whole genome shotgun (WGS) entry which is preliminary data.</text>
</comment>
<evidence type="ECO:0000256" key="1">
    <source>
        <dbReference type="ARBA" id="ARBA00004236"/>
    </source>
</evidence>
<organism evidence="8 9">
    <name type="scientific">Viridibacterium curvum</name>
    <dbReference type="NCBI Taxonomy" id="1101404"/>
    <lineage>
        <taxon>Bacteria</taxon>
        <taxon>Pseudomonadati</taxon>
        <taxon>Pseudomonadota</taxon>
        <taxon>Betaproteobacteria</taxon>
        <taxon>Rhodocyclales</taxon>
        <taxon>Rhodocyclaceae</taxon>
        <taxon>Viridibacterium</taxon>
    </lineage>
</organism>
<evidence type="ECO:0000256" key="5">
    <source>
        <dbReference type="ARBA" id="ARBA00023136"/>
    </source>
</evidence>
<sequence length="72" mass="7677">MSMTISKRLWIMIMASTAALLVVGVIGLVTASRLTTAISVANTDSIPSIGAVDKAEIDLLRMQLGITRHSHQ</sequence>
<accession>A0ABP9QSA9</accession>